<comment type="caution">
    <text evidence="1">The sequence shown here is derived from an EMBL/GenBank/DDBJ whole genome shotgun (WGS) entry which is preliminary data.</text>
</comment>
<sequence length="467" mass="51767">MSTSKRFLGITVLSPFFQYEGIEPVLANVIERAGATAVACNTSVTAPGAEGEGSYQPPIDAGASVRLFDRPLWGKQALWLRSGPGHRANLDYFADSPYQPREPNDLTESEGPVIGRFIAAAKQAGLQVYIQTGATQPPGLREEDLPRLPDGRLPEARMAHTGSLASPAIRAYNRAWVRDIFAQYPQVDGIRPDWPEYPCYKLDEAFQDFGDHVAVWAAAHGFDFPRMREDVARFYRYLHGGGLNNADLAQFASPDRGKFALLQLFNRFPGVVEWLRCKAALSTDLLRDWHQAIRHFGGPEKELAANAFMPPFSHLTGLDFHAAGAFCASIAPKLYTMHWSLMVQFWGEVLLARNPGLDEALLVRALVNLMDLADGEEGGTRLAHYGYPAPDEPHPIPNAPQVRKIHQVLHAAGGRTRIYALVHGYGPLEDFRRRLQLVADSPVDGVWINRYGYLSDAKLDAIGEIWS</sequence>
<reference evidence="1 2" key="1">
    <citation type="submission" date="2019-06" db="EMBL/GenBank/DDBJ databases">
        <title>Genome sequence of Litorilinea aerophila BAA-2444.</title>
        <authorList>
            <person name="Maclea K.S."/>
            <person name="Maurais E.G."/>
            <person name="Iannazzi L.C."/>
        </authorList>
    </citation>
    <scope>NUCLEOTIDE SEQUENCE [LARGE SCALE GENOMIC DNA]</scope>
    <source>
        <strain evidence="1 2">ATCC BAA-2444</strain>
    </source>
</reference>
<dbReference type="InParanoid" id="A0A540VA37"/>
<dbReference type="EMBL" id="VIGC01000036">
    <property type="protein sequence ID" value="TQE93614.1"/>
    <property type="molecule type" value="Genomic_DNA"/>
</dbReference>
<keyword evidence="2" id="KW-1185">Reference proteome</keyword>
<proteinExistence type="predicted"/>
<dbReference type="Proteomes" id="UP000317371">
    <property type="component" value="Unassembled WGS sequence"/>
</dbReference>
<accession>A0A540VA37</accession>
<dbReference type="AlphaFoldDB" id="A0A540VA37"/>
<protein>
    <submittedName>
        <fullName evidence="1">Uncharacterized protein</fullName>
    </submittedName>
</protein>
<evidence type="ECO:0000313" key="2">
    <source>
        <dbReference type="Proteomes" id="UP000317371"/>
    </source>
</evidence>
<dbReference type="RefSeq" id="WP_141612035.1">
    <property type="nucleotide sequence ID" value="NZ_VIGC02000036.1"/>
</dbReference>
<gene>
    <name evidence="1" type="ORF">FKZ61_20510</name>
</gene>
<dbReference type="OrthoDB" id="8148509at2"/>
<organism evidence="1 2">
    <name type="scientific">Litorilinea aerophila</name>
    <dbReference type="NCBI Taxonomy" id="1204385"/>
    <lineage>
        <taxon>Bacteria</taxon>
        <taxon>Bacillati</taxon>
        <taxon>Chloroflexota</taxon>
        <taxon>Caldilineae</taxon>
        <taxon>Caldilineales</taxon>
        <taxon>Caldilineaceae</taxon>
        <taxon>Litorilinea</taxon>
    </lineage>
</organism>
<dbReference type="Gene3D" id="3.20.20.80">
    <property type="entry name" value="Glycosidases"/>
    <property type="match status" value="1"/>
</dbReference>
<evidence type="ECO:0000313" key="1">
    <source>
        <dbReference type="EMBL" id="TQE93614.1"/>
    </source>
</evidence>
<name>A0A540VA37_9CHLR</name>